<reference evidence="3" key="1">
    <citation type="submission" date="2016-11" db="EMBL/GenBank/DDBJ databases">
        <authorList>
            <person name="Varghese N."/>
            <person name="Submissions S."/>
        </authorList>
    </citation>
    <scope>NUCLEOTIDE SEQUENCE [LARGE SCALE GENOMIC DNA]</scope>
    <source>
        <strain evidence="3">DSM 3071</strain>
    </source>
</reference>
<dbReference type="InterPro" id="IPR029002">
    <property type="entry name" value="PLPC/GPLD1"/>
</dbReference>
<accession>A0A1M5WKT4</accession>
<gene>
    <name evidence="2" type="ORF">SAMN02745229_01036</name>
</gene>
<dbReference type="OrthoDB" id="9810012at2"/>
<keyword evidence="3" id="KW-1185">Reference proteome</keyword>
<sequence length="225" mass="26385">MASWMVHLRVADKLLDRIEGLDKTFFVVGNIAPDSGVPNEDWSSFTPSGDVTHFKGKGTDKRNIDIDRYVNEYFSKDMIKNYSAKEFSFFLGYLTHLLTDIEWTKAARGPWGCNEENAAKEGMSLNEFIWKNKEDWYDLDFLYLEQHPDFRAFNLYENSGDITNVFMEAFPADAFENRRGYICWFYHSDEHGDLHRDYQYLTKEMSDKFVEDAVETIITNIKPLI</sequence>
<evidence type="ECO:0000313" key="2">
    <source>
        <dbReference type="EMBL" id="SHH87683.1"/>
    </source>
</evidence>
<evidence type="ECO:0000313" key="3">
    <source>
        <dbReference type="Proteomes" id="UP000184278"/>
    </source>
</evidence>
<feature type="domain" description="Phospholipase C/D" evidence="1">
    <location>
        <begin position="7"/>
        <end position="101"/>
    </location>
</feature>
<organism evidence="2 3">
    <name type="scientific">Butyrivibrio fibrisolvens DSM 3071</name>
    <dbReference type="NCBI Taxonomy" id="1121131"/>
    <lineage>
        <taxon>Bacteria</taxon>
        <taxon>Bacillati</taxon>
        <taxon>Bacillota</taxon>
        <taxon>Clostridia</taxon>
        <taxon>Lachnospirales</taxon>
        <taxon>Lachnospiraceae</taxon>
        <taxon>Butyrivibrio</taxon>
    </lineage>
</organism>
<dbReference type="AlphaFoldDB" id="A0A1M5WKT4"/>
<dbReference type="STRING" id="1121131.SAMN02745229_01036"/>
<dbReference type="GeneID" id="89509494"/>
<protein>
    <submittedName>
        <fullName evidence="2">Zinc dependent phospholipase C</fullName>
    </submittedName>
</protein>
<dbReference type="Proteomes" id="UP000184278">
    <property type="component" value="Unassembled WGS sequence"/>
</dbReference>
<evidence type="ECO:0000259" key="1">
    <source>
        <dbReference type="Pfam" id="PF00882"/>
    </source>
</evidence>
<proteinExistence type="predicted"/>
<dbReference type="Pfam" id="PF00882">
    <property type="entry name" value="Zn_dep_PLPC"/>
    <property type="match status" value="1"/>
</dbReference>
<dbReference type="RefSeq" id="WP_073386045.1">
    <property type="nucleotide sequence ID" value="NZ_FQXK01000008.1"/>
</dbReference>
<dbReference type="EMBL" id="FQXK01000008">
    <property type="protein sequence ID" value="SHH87683.1"/>
    <property type="molecule type" value="Genomic_DNA"/>
</dbReference>
<name>A0A1M5WKT4_BUTFI</name>